<dbReference type="Gene3D" id="3.40.50.150">
    <property type="entry name" value="Vaccinia Virus protein VP39"/>
    <property type="match status" value="1"/>
</dbReference>
<dbReference type="EMBL" id="PEYM01000128">
    <property type="protein sequence ID" value="PIS28529.1"/>
    <property type="molecule type" value="Genomic_DNA"/>
</dbReference>
<comment type="function">
    <text evidence="6">Specifically methylates the N7 position of a guanine in 16S rRNA.</text>
</comment>
<gene>
    <name evidence="6" type="primary">rsmG</name>
    <name evidence="7" type="ORF">COT42_07760</name>
</gene>
<comment type="caution">
    <text evidence="7">The sequence shown here is derived from an EMBL/GenBank/DDBJ whole genome shotgun (WGS) entry which is preliminary data.</text>
</comment>
<protein>
    <recommendedName>
        <fullName evidence="6">Ribosomal RNA small subunit methyltransferase G</fullName>
        <ecNumber evidence="6">2.1.1.-</ecNumber>
    </recommendedName>
    <alternativeName>
        <fullName evidence="6">16S rRNA 7-methylguanosine methyltransferase</fullName>
        <shortName evidence="6">16S rRNA m7G methyltransferase</shortName>
    </alternativeName>
</protein>
<feature type="binding site" evidence="6">
    <location>
        <position position="68"/>
    </location>
    <ligand>
        <name>S-adenosyl-L-methionine</name>
        <dbReference type="ChEBI" id="CHEBI:59789"/>
    </ligand>
</feature>
<keyword evidence="5 6" id="KW-0949">S-adenosyl-L-methionine</keyword>
<evidence type="ECO:0000313" key="7">
    <source>
        <dbReference type="EMBL" id="PIS28529.1"/>
    </source>
</evidence>
<evidence type="ECO:0000256" key="4">
    <source>
        <dbReference type="ARBA" id="ARBA00022679"/>
    </source>
</evidence>
<dbReference type="GO" id="GO:0070043">
    <property type="term" value="F:rRNA (guanine-N7-)-methyltransferase activity"/>
    <property type="evidence" value="ECO:0007669"/>
    <property type="project" value="UniProtKB-UniRule"/>
</dbReference>
<keyword evidence="4 6" id="KW-0808">Transferase</keyword>
<name>A0A2H0XWK7_UNCSA</name>
<feature type="binding site" evidence="6">
    <location>
        <begin position="91"/>
        <end position="93"/>
    </location>
    <ligand>
        <name>S-adenosyl-L-methionine</name>
        <dbReference type="ChEBI" id="CHEBI:59789"/>
    </ligand>
</feature>
<comment type="subcellular location">
    <subcellularLocation>
        <location evidence="6">Cytoplasm</location>
    </subcellularLocation>
</comment>
<dbReference type="FunFam" id="3.40.50.150:FF:000041">
    <property type="entry name" value="Ribosomal RNA small subunit methyltransferase G"/>
    <property type="match status" value="1"/>
</dbReference>
<evidence type="ECO:0000256" key="3">
    <source>
        <dbReference type="ARBA" id="ARBA00022603"/>
    </source>
</evidence>
<evidence type="ECO:0000256" key="1">
    <source>
        <dbReference type="ARBA" id="ARBA00022490"/>
    </source>
</evidence>
<keyword evidence="3 6" id="KW-0489">Methyltransferase</keyword>
<proteinExistence type="inferred from homology"/>
<keyword evidence="1 6" id="KW-0963">Cytoplasm</keyword>
<evidence type="ECO:0000256" key="2">
    <source>
        <dbReference type="ARBA" id="ARBA00022552"/>
    </source>
</evidence>
<dbReference type="PANTHER" id="PTHR31760">
    <property type="entry name" value="S-ADENOSYL-L-METHIONINE-DEPENDENT METHYLTRANSFERASES SUPERFAMILY PROTEIN"/>
    <property type="match status" value="1"/>
</dbReference>
<dbReference type="Pfam" id="PF02527">
    <property type="entry name" value="GidB"/>
    <property type="match status" value="1"/>
</dbReference>
<sequence length="222" mass="24612">MTNVKLQMTNDGKLFDIYLAELIEWNKKFNLTAITGPDEIRKRHFEDSLALLSHFSRFTSHCSLIDIGTGAGFPGLPLKIACPEIKLTLVEATKKKIEFLKHIVNVLGLEGVEIIWGRAEDIVKDKREQFDLAVARAVAELRVLVELCLPFVKVGGLFIAYKGAKAKEEIKAATNAIKILGGEEPIRRGGSGSEVSLIIIKKVTKTPPKYPRRPGVAKKRPL</sequence>
<evidence type="ECO:0000256" key="5">
    <source>
        <dbReference type="ARBA" id="ARBA00022691"/>
    </source>
</evidence>
<dbReference type="CDD" id="cd02440">
    <property type="entry name" value="AdoMet_MTases"/>
    <property type="match status" value="1"/>
</dbReference>
<dbReference type="HAMAP" id="MF_00074">
    <property type="entry name" value="16SrRNA_methyltr_G"/>
    <property type="match status" value="1"/>
</dbReference>
<dbReference type="PANTHER" id="PTHR31760:SF0">
    <property type="entry name" value="S-ADENOSYL-L-METHIONINE-DEPENDENT METHYLTRANSFERASES SUPERFAMILY PROTEIN"/>
    <property type="match status" value="1"/>
</dbReference>
<dbReference type="SUPFAM" id="SSF53335">
    <property type="entry name" value="S-adenosyl-L-methionine-dependent methyltransferases"/>
    <property type="match status" value="1"/>
</dbReference>
<dbReference type="GO" id="GO:0005829">
    <property type="term" value="C:cytosol"/>
    <property type="evidence" value="ECO:0007669"/>
    <property type="project" value="TreeGrafter"/>
</dbReference>
<dbReference type="Proteomes" id="UP000231343">
    <property type="component" value="Unassembled WGS sequence"/>
</dbReference>
<organism evidence="7 8">
    <name type="scientific">Candidatus Saganbacteria bacterium CG08_land_8_20_14_0_20_45_16</name>
    <dbReference type="NCBI Taxonomy" id="2014293"/>
    <lineage>
        <taxon>Bacteria</taxon>
        <taxon>Bacillati</taxon>
        <taxon>Saganbacteria</taxon>
    </lineage>
</organism>
<dbReference type="InterPro" id="IPR029063">
    <property type="entry name" value="SAM-dependent_MTases_sf"/>
</dbReference>
<dbReference type="NCBIfam" id="TIGR00138">
    <property type="entry name" value="rsmG_gidB"/>
    <property type="match status" value="1"/>
</dbReference>
<evidence type="ECO:0000256" key="6">
    <source>
        <dbReference type="HAMAP-Rule" id="MF_00074"/>
    </source>
</evidence>
<dbReference type="InterPro" id="IPR003682">
    <property type="entry name" value="rRNA_ssu_MeTfrase_G"/>
</dbReference>
<keyword evidence="2 6" id="KW-0698">rRNA processing</keyword>
<reference evidence="7 8" key="1">
    <citation type="submission" date="2017-09" db="EMBL/GenBank/DDBJ databases">
        <title>Depth-based differentiation of microbial function through sediment-hosted aquifers and enrichment of novel symbionts in the deep terrestrial subsurface.</title>
        <authorList>
            <person name="Probst A.J."/>
            <person name="Ladd B."/>
            <person name="Jarett J.K."/>
            <person name="Geller-Mcgrath D.E."/>
            <person name="Sieber C.M."/>
            <person name="Emerson J.B."/>
            <person name="Anantharaman K."/>
            <person name="Thomas B.C."/>
            <person name="Malmstrom R."/>
            <person name="Stieglmeier M."/>
            <person name="Klingl A."/>
            <person name="Woyke T."/>
            <person name="Ryan C.M."/>
            <person name="Banfield J.F."/>
        </authorList>
    </citation>
    <scope>NUCLEOTIDE SEQUENCE [LARGE SCALE GENOMIC DNA]</scope>
    <source>
        <strain evidence="7">CG08_land_8_20_14_0_20_45_16</strain>
    </source>
</reference>
<comment type="similarity">
    <text evidence="6">Belongs to the methyltransferase superfamily. RNA methyltransferase RsmG family.</text>
</comment>
<feature type="binding site" evidence="6">
    <location>
        <position position="136"/>
    </location>
    <ligand>
        <name>S-adenosyl-L-methionine</name>
        <dbReference type="ChEBI" id="CHEBI:59789"/>
    </ligand>
</feature>
<evidence type="ECO:0000313" key="8">
    <source>
        <dbReference type="Proteomes" id="UP000231343"/>
    </source>
</evidence>
<feature type="binding site" evidence="6">
    <location>
        <begin position="119"/>
        <end position="120"/>
    </location>
    <ligand>
        <name>S-adenosyl-L-methionine</name>
        <dbReference type="ChEBI" id="CHEBI:59789"/>
    </ligand>
</feature>
<dbReference type="AlphaFoldDB" id="A0A2H0XWK7"/>
<dbReference type="EC" id="2.1.1.-" evidence="6"/>
<feature type="binding site" evidence="6">
    <location>
        <position position="73"/>
    </location>
    <ligand>
        <name>S-adenosyl-L-methionine</name>
        <dbReference type="ChEBI" id="CHEBI:59789"/>
    </ligand>
</feature>
<accession>A0A2H0XWK7</accession>